<name>A0AA49GP96_9BACT</name>
<dbReference type="PROSITE" id="PS51819">
    <property type="entry name" value="VOC"/>
    <property type="match status" value="1"/>
</dbReference>
<protein>
    <submittedName>
        <fullName evidence="2">VOC family protein</fullName>
    </submittedName>
</protein>
<dbReference type="SUPFAM" id="SSF54593">
    <property type="entry name" value="Glyoxalase/Bleomycin resistance protein/Dihydroxybiphenyl dioxygenase"/>
    <property type="match status" value="1"/>
</dbReference>
<evidence type="ECO:0000259" key="1">
    <source>
        <dbReference type="PROSITE" id="PS51819"/>
    </source>
</evidence>
<dbReference type="AlphaFoldDB" id="A0AA49GP96"/>
<accession>A0AA49GP96</accession>
<sequence>MRIEHLALWTHDLEALRDFYCCYFKASASPRYHNPAKQFTSYFLSFASGCRLELMHRPELGNPSAEVHIGLAHFALSVGSEEAVDHMTEVLQQAGYPPIDGPRHTGDGYYESTFRDPDGNLIELTV</sequence>
<feature type="domain" description="VOC" evidence="1">
    <location>
        <begin position="2"/>
        <end position="126"/>
    </location>
</feature>
<dbReference type="InterPro" id="IPR037523">
    <property type="entry name" value="VOC_core"/>
</dbReference>
<dbReference type="Gene3D" id="3.10.180.10">
    <property type="entry name" value="2,3-Dihydroxybiphenyl 1,2-Dioxygenase, domain 1"/>
    <property type="match status" value="1"/>
</dbReference>
<reference evidence="2" key="2">
    <citation type="journal article" date="2024" name="Antonie Van Leeuwenhoek">
        <title>Roseihalotalea indica gen. nov., sp. nov., a halophilic Bacteroidetes from mesopelagic Southwest Indian Ocean with higher carbohydrate metabolic potential.</title>
        <authorList>
            <person name="Chen B."/>
            <person name="Zhang M."/>
            <person name="Lin D."/>
            <person name="Ye J."/>
            <person name="Tang K."/>
        </authorList>
    </citation>
    <scope>NUCLEOTIDE SEQUENCE</scope>
    <source>
        <strain evidence="2">TK19036</strain>
    </source>
</reference>
<gene>
    <name evidence="2" type="ORF">K4G66_01820</name>
</gene>
<dbReference type="InterPro" id="IPR029068">
    <property type="entry name" value="Glyas_Bleomycin-R_OHBP_Dase"/>
</dbReference>
<organism evidence="2">
    <name type="scientific">Roseihalotalea indica</name>
    <dbReference type="NCBI Taxonomy" id="2867963"/>
    <lineage>
        <taxon>Bacteria</taxon>
        <taxon>Pseudomonadati</taxon>
        <taxon>Bacteroidota</taxon>
        <taxon>Cytophagia</taxon>
        <taxon>Cytophagales</taxon>
        <taxon>Catalimonadaceae</taxon>
        <taxon>Roseihalotalea</taxon>
    </lineage>
</organism>
<dbReference type="EMBL" id="CP120682">
    <property type="protein sequence ID" value="WKN37446.1"/>
    <property type="molecule type" value="Genomic_DNA"/>
</dbReference>
<proteinExistence type="predicted"/>
<reference evidence="2" key="1">
    <citation type="journal article" date="2023" name="Comput. Struct. Biotechnol. J.">
        <title>Discovery of a novel marine Bacteroidetes with a rich repertoire of carbohydrate-active enzymes.</title>
        <authorList>
            <person name="Chen B."/>
            <person name="Liu G."/>
            <person name="Chen Q."/>
            <person name="Wang H."/>
            <person name="Liu L."/>
            <person name="Tang K."/>
        </authorList>
    </citation>
    <scope>NUCLEOTIDE SEQUENCE</scope>
    <source>
        <strain evidence="2">TK19036</strain>
    </source>
</reference>
<dbReference type="Pfam" id="PF00903">
    <property type="entry name" value="Glyoxalase"/>
    <property type="match status" value="1"/>
</dbReference>
<dbReference type="PANTHER" id="PTHR36113:SF1">
    <property type="entry name" value="GLYOXALASE_BLEOMYCIN RESISTANCE PROTEIN_DIOXYGENASE"/>
    <property type="match status" value="1"/>
</dbReference>
<dbReference type="PANTHER" id="PTHR36113">
    <property type="entry name" value="LYASE, PUTATIVE-RELATED-RELATED"/>
    <property type="match status" value="1"/>
</dbReference>
<dbReference type="InterPro" id="IPR004360">
    <property type="entry name" value="Glyas_Fos-R_dOase_dom"/>
</dbReference>
<evidence type="ECO:0000313" key="2">
    <source>
        <dbReference type="EMBL" id="WKN37446.1"/>
    </source>
</evidence>
<dbReference type="InterPro" id="IPR051332">
    <property type="entry name" value="Fosfomycin_Res_Enzymes"/>
</dbReference>